<evidence type="ECO:0000313" key="2">
    <source>
        <dbReference type="EMBL" id="PKV82562.1"/>
    </source>
</evidence>
<dbReference type="AlphaFoldDB" id="A0A2N3VLR9"/>
<feature type="region of interest" description="Disordered" evidence="1">
    <location>
        <begin position="1"/>
        <end position="23"/>
    </location>
</feature>
<evidence type="ECO:0008006" key="4">
    <source>
        <dbReference type="Google" id="ProtNLM"/>
    </source>
</evidence>
<reference evidence="2 3" key="1">
    <citation type="submission" date="2017-12" db="EMBL/GenBank/DDBJ databases">
        <title>Sequencing the genomes of 1000 Actinobacteria strains.</title>
        <authorList>
            <person name="Klenk H.-P."/>
        </authorList>
    </citation>
    <scope>NUCLEOTIDE SEQUENCE [LARGE SCALE GENOMIC DNA]</scope>
    <source>
        <strain evidence="2 3">DSM 44489</strain>
    </source>
</reference>
<sequence length="213" mass="22573">MTANSPQRRPRSTSSPTGVQIPSTLWTLGADPHDRWPEQLVARAVAEFSHPGSRVLLIDWPALAARGNLRMFAPDTAAALARIRELDRDSTDDPRGGESVDLVIASLLSDPLDPVRAAEYVTALATEAMAMGALLVVLSRCRHSTHGVLLDPAGSVILAAQSADLLYLQHIIAAPVTGDSVTADPPADPTAPGLPRHIVAHTDVCVFLLPEHG</sequence>
<dbReference type="RefSeq" id="WP_143876197.1">
    <property type="nucleotide sequence ID" value="NZ_PJMW01000002.1"/>
</dbReference>
<comment type="caution">
    <text evidence="2">The sequence shown here is derived from an EMBL/GenBank/DDBJ whole genome shotgun (WGS) entry which is preliminary data.</text>
</comment>
<proteinExistence type="predicted"/>
<dbReference type="EMBL" id="PJMW01000002">
    <property type="protein sequence ID" value="PKV82562.1"/>
    <property type="molecule type" value="Genomic_DNA"/>
</dbReference>
<evidence type="ECO:0000313" key="3">
    <source>
        <dbReference type="Proteomes" id="UP000233766"/>
    </source>
</evidence>
<protein>
    <recommendedName>
        <fullName evidence="4">Class I SAM-dependent methyltransferase</fullName>
    </recommendedName>
</protein>
<gene>
    <name evidence="2" type="ORF">ATK86_7052</name>
</gene>
<dbReference type="Proteomes" id="UP000233766">
    <property type="component" value="Unassembled WGS sequence"/>
</dbReference>
<organism evidence="2 3">
    <name type="scientific">Nocardia fluminea</name>
    <dbReference type="NCBI Taxonomy" id="134984"/>
    <lineage>
        <taxon>Bacteria</taxon>
        <taxon>Bacillati</taxon>
        <taxon>Actinomycetota</taxon>
        <taxon>Actinomycetes</taxon>
        <taxon>Mycobacteriales</taxon>
        <taxon>Nocardiaceae</taxon>
        <taxon>Nocardia</taxon>
    </lineage>
</organism>
<evidence type="ECO:0000256" key="1">
    <source>
        <dbReference type="SAM" id="MobiDB-lite"/>
    </source>
</evidence>
<accession>A0A2N3VLR9</accession>
<keyword evidence="3" id="KW-1185">Reference proteome</keyword>
<name>A0A2N3VLR9_9NOCA</name>
<dbReference type="OrthoDB" id="3669717at2"/>